<name>A0A3E2C501_GARVA</name>
<dbReference type="Proteomes" id="UP000258379">
    <property type="component" value="Unassembled WGS sequence"/>
</dbReference>
<evidence type="ECO:0000313" key="2">
    <source>
        <dbReference type="Proteomes" id="UP000258379"/>
    </source>
</evidence>
<gene>
    <name evidence="1" type="ORF">CG405_08325</name>
</gene>
<evidence type="ECO:0000313" key="1">
    <source>
        <dbReference type="EMBL" id="RFT26830.1"/>
    </source>
</evidence>
<dbReference type="AlphaFoldDB" id="A0A3E2C501"/>
<comment type="caution">
    <text evidence="1">The sequence shown here is derived from an EMBL/GenBank/DDBJ whole genome shotgun (WGS) entry which is preliminary data.</text>
</comment>
<organism evidence="1 2">
    <name type="scientific">Gardnerella vaginalis</name>
    <dbReference type="NCBI Taxonomy" id="2702"/>
    <lineage>
        <taxon>Bacteria</taxon>
        <taxon>Bacillati</taxon>
        <taxon>Actinomycetota</taxon>
        <taxon>Actinomycetes</taxon>
        <taxon>Bifidobacteriales</taxon>
        <taxon>Bifidobacteriaceae</taxon>
        <taxon>Gardnerella</taxon>
    </lineage>
</organism>
<accession>A0A3E2C501</accession>
<protein>
    <submittedName>
        <fullName evidence="1">Uncharacterized protein</fullName>
    </submittedName>
</protein>
<dbReference type="EMBL" id="NNRU01000008">
    <property type="protein sequence ID" value="RFT26830.1"/>
    <property type="molecule type" value="Genomic_DNA"/>
</dbReference>
<proteinExistence type="predicted"/>
<sequence>MKIITIATNFGFGPSSKLYSIILELLKQKYKDITFCGNGESLKFLKNNFKDKLTYIDCDTDNIDVQKFSEVVNIESYDLLINVMNLNIPKLQKNMDLKIKSVFIDSLSWMWEDLLNGIDEYDIYFAQNKFIDQAKLLKYQNVQMINPIINTEGYRKNNNCNKNKILINFAGIMTPYENDLFYREYIQFYLKLFLEIPNINQYEIICACNTLQEMWIKENNNFDCNITFKVMTHKEFLSEACESGKIFSTPGLTFYLESMVLGLRPHYLLPSNYSQALLLEKYSENPNNCIKISRYGYELSTDKLLDESRGVALVRQAFSEICENYSEKIFNDLALYIDTDTNAKFKEDCPSKKESGEQEAIRIMHKKGLLNGG</sequence>
<reference evidence="1 2" key="1">
    <citation type="submission" date="2017-07" db="EMBL/GenBank/DDBJ databases">
        <title>A comparative genomics approach to explaining the enigmatic role of Gardnerella vaginalis in the vaginal microbiome.</title>
        <authorList>
            <person name="Vancuren S.J."/>
            <person name="Hill J.E."/>
        </authorList>
    </citation>
    <scope>NUCLEOTIDE SEQUENCE [LARGE SCALE GENOMIC DNA]</scope>
    <source>
        <strain evidence="1 2">WP023</strain>
    </source>
</reference>